<evidence type="ECO:0000313" key="4">
    <source>
        <dbReference type="Proteomes" id="UP001597419"/>
    </source>
</evidence>
<dbReference type="RefSeq" id="WP_345399415.1">
    <property type="nucleotide sequence ID" value="NZ_BAABHG010000010.1"/>
</dbReference>
<gene>
    <name evidence="3" type="ORF">ACFSYJ_40430</name>
</gene>
<dbReference type="InterPro" id="IPR052342">
    <property type="entry name" value="MCH/BMMD"/>
</dbReference>
<dbReference type="EMBL" id="JBHUKU010000028">
    <property type="protein sequence ID" value="MFD2464942.1"/>
    <property type="molecule type" value="Genomic_DNA"/>
</dbReference>
<proteinExistence type="inferred from homology"/>
<accession>A0ABW5GWQ0</accession>
<sequence>MTTTTAFTVPIGERYFEDYHPGATYEFGTAGFTETGIVEFARRFDPQSFHVDPDAAEDGPFGGLVASGWHTASVLMRLFAEHYLSTVASLGGPGVDELRWLKPVRPGTTVRLRVTVLEARPSRSKPDRGLVRTLAELTDQDGDVVLRLTVLNFLRCGPSLTRNL</sequence>
<evidence type="ECO:0000259" key="2">
    <source>
        <dbReference type="Pfam" id="PF01575"/>
    </source>
</evidence>
<dbReference type="Gene3D" id="3.10.129.10">
    <property type="entry name" value="Hotdog Thioesterase"/>
    <property type="match status" value="1"/>
</dbReference>
<dbReference type="InterPro" id="IPR029069">
    <property type="entry name" value="HotDog_dom_sf"/>
</dbReference>
<reference evidence="4" key="1">
    <citation type="journal article" date="2019" name="Int. J. Syst. Evol. Microbiol.">
        <title>The Global Catalogue of Microorganisms (GCM) 10K type strain sequencing project: providing services to taxonomists for standard genome sequencing and annotation.</title>
        <authorList>
            <consortium name="The Broad Institute Genomics Platform"/>
            <consortium name="The Broad Institute Genome Sequencing Center for Infectious Disease"/>
            <person name="Wu L."/>
            <person name="Ma J."/>
        </authorList>
    </citation>
    <scope>NUCLEOTIDE SEQUENCE [LARGE SCALE GENOMIC DNA]</scope>
    <source>
        <strain evidence="4">CGMCC 4.7643</strain>
    </source>
</reference>
<dbReference type="Pfam" id="PF01575">
    <property type="entry name" value="MaoC_dehydratas"/>
    <property type="match status" value="1"/>
</dbReference>
<feature type="domain" description="MaoC-like" evidence="2">
    <location>
        <begin position="21"/>
        <end position="123"/>
    </location>
</feature>
<dbReference type="PANTHER" id="PTHR43664">
    <property type="entry name" value="MONOAMINE OXIDASE-RELATED"/>
    <property type="match status" value="1"/>
</dbReference>
<evidence type="ECO:0000313" key="3">
    <source>
        <dbReference type="EMBL" id="MFD2464942.1"/>
    </source>
</evidence>
<dbReference type="InterPro" id="IPR002539">
    <property type="entry name" value="MaoC-like_dom"/>
</dbReference>
<dbReference type="PANTHER" id="PTHR43664:SF1">
    <property type="entry name" value="BETA-METHYLMALYL-COA DEHYDRATASE"/>
    <property type="match status" value="1"/>
</dbReference>
<protein>
    <submittedName>
        <fullName evidence="3">MaoC family dehydratase</fullName>
    </submittedName>
</protein>
<dbReference type="CDD" id="cd03454">
    <property type="entry name" value="YdeM"/>
    <property type="match status" value="1"/>
</dbReference>
<comment type="similarity">
    <text evidence="1">Belongs to the enoyl-CoA hydratase/isomerase family.</text>
</comment>
<keyword evidence="4" id="KW-1185">Reference proteome</keyword>
<dbReference type="SUPFAM" id="SSF54637">
    <property type="entry name" value="Thioesterase/thiol ester dehydrase-isomerase"/>
    <property type="match status" value="1"/>
</dbReference>
<comment type="caution">
    <text evidence="3">The sequence shown here is derived from an EMBL/GenBank/DDBJ whole genome shotgun (WGS) entry which is preliminary data.</text>
</comment>
<name>A0ABW5GWQ0_9PSEU</name>
<evidence type="ECO:0000256" key="1">
    <source>
        <dbReference type="ARBA" id="ARBA00005254"/>
    </source>
</evidence>
<organism evidence="3 4">
    <name type="scientific">Amycolatopsis samaneae</name>
    <dbReference type="NCBI Taxonomy" id="664691"/>
    <lineage>
        <taxon>Bacteria</taxon>
        <taxon>Bacillati</taxon>
        <taxon>Actinomycetota</taxon>
        <taxon>Actinomycetes</taxon>
        <taxon>Pseudonocardiales</taxon>
        <taxon>Pseudonocardiaceae</taxon>
        <taxon>Amycolatopsis</taxon>
    </lineage>
</organism>
<dbReference type="Proteomes" id="UP001597419">
    <property type="component" value="Unassembled WGS sequence"/>
</dbReference>